<dbReference type="Proteomes" id="UP000428333">
    <property type="component" value="Linkage Group LG02"/>
</dbReference>
<dbReference type="OrthoDB" id="1852071at2759"/>
<gene>
    <name evidence="2" type="ORF">C3L33_03517</name>
</gene>
<evidence type="ECO:0000259" key="1">
    <source>
        <dbReference type="Pfam" id="PF25003"/>
    </source>
</evidence>
<accession>A0A6A4M863</accession>
<dbReference type="PANTHER" id="PTHR35710">
    <property type="entry name" value="OBP3-RESPONSIVE PROTEIN 4 (ORG4)"/>
    <property type="match status" value="1"/>
</dbReference>
<dbReference type="EMBL" id="QEFC01000331">
    <property type="protein sequence ID" value="KAE9464571.1"/>
    <property type="molecule type" value="Genomic_DNA"/>
</dbReference>
<dbReference type="Pfam" id="PF25003">
    <property type="entry name" value="DUF7781"/>
    <property type="match status" value="1"/>
</dbReference>
<comment type="caution">
    <text evidence="2">The sequence shown here is derived from an EMBL/GenBank/DDBJ whole genome shotgun (WGS) entry which is preliminary data.</text>
</comment>
<name>A0A6A4M863_9ERIC</name>
<proteinExistence type="predicted"/>
<reference evidence="2 3" key="1">
    <citation type="journal article" date="2019" name="Genome Biol. Evol.">
        <title>The Rhododendron genome and chromosomal organization provide insight into shared whole-genome duplications across the heath family (Ericaceae).</title>
        <authorList>
            <person name="Soza V.L."/>
            <person name="Lindsley D."/>
            <person name="Waalkes A."/>
            <person name="Ramage E."/>
            <person name="Patwardhan R.P."/>
            <person name="Burton J.N."/>
            <person name="Adey A."/>
            <person name="Kumar A."/>
            <person name="Qiu R."/>
            <person name="Shendure J."/>
            <person name="Hall B."/>
        </authorList>
    </citation>
    <scope>NUCLEOTIDE SEQUENCE [LARGE SCALE GENOMIC DNA]</scope>
    <source>
        <strain evidence="2">RSF 1966-606</strain>
    </source>
</reference>
<evidence type="ECO:0000313" key="2">
    <source>
        <dbReference type="EMBL" id="KAE9464571.1"/>
    </source>
</evidence>
<keyword evidence="3" id="KW-1185">Reference proteome</keyword>
<sequence>MESGLSGRRGGRTLQHQFDAVRVVSQAPERDSRVSCWSQFRGIYKYTLLKNTVILGYMILVQFYNAPSNEYQAKLVLKPLSCDRNWKFMYEPLRHEVRVLSKKIPVTKFLNLQVGVCHNYQLHAIGWKWKLTTCFGGDGVSRIRNKTSLGLCPGVDFRFCWRADYVLPEITGQVLDPSSVAFTRKEMSKEKNPLPLAVGTGEPLFNMNSGRLQASLDRIETILNHTTS</sequence>
<dbReference type="PANTHER" id="PTHR35710:SF1">
    <property type="entry name" value="OBP3-RESPONSIVE PROTEIN 4 (ORG4)"/>
    <property type="match status" value="1"/>
</dbReference>
<dbReference type="InterPro" id="IPR056683">
    <property type="entry name" value="DUF7781"/>
</dbReference>
<organism evidence="2 3">
    <name type="scientific">Rhododendron williamsianum</name>
    <dbReference type="NCBI Taxonomy" id="262921"/>
    <lineage>
        <taxon>Eukaryota</taxon>
        <taxon>Viridiplantae</taxon>
        <taxon>Streptophyta</taxon>
        <taxon>Embryophyta</taxon>
        <taxon>Tracheophyta</taxon>
        <taxon>Spermatophyta</taxon>
        <taxon>Magnoliopsida</taxon>
        <taxon>eudicotyledons</taxon>
        <taxon>Gunneridae</taxon>
        <taxon>Pentapetalae</taxon>
        <taxon>asterids</taxon>
        <taxon>Ericales</taxon>
        <taxon>Ericaceae</taxon>
        <taxon>Ericoideae</taxon>
        <taxon>Rhodoreae</taxon>
        <taxon>Rhododendron</taxon>
    </lineage>
</organism>
<dbReference type="AlphaFoldDB" id="A0A6A4M863"/>
<feature type="non-terminal residue" evidence="2">
    <location>
        <position position="1"/>
    </location>
</feature>
<protein>
    <recommendedName>
        <fullName evidence="1">DUF7781 domain-containing protein</fullName>
    </recommendedName>
</protein>
<evidence type="ECO:0000313" key="3">
    <source>
        <dbReference type="Proteomes" id="UP000428333"/>
    </source>
</evidence>
<feature type="domain" description="DUF7781" evidence="1">
    <location>
        <begin position="61"/>
        <end position="225"/>
    </location>
</feature>